<organism evidence="1 2">
    <name type="scientific">Sulfobacillus thermosulfidooxidans</name>
    <dbReference type="NCBI Taxonomy" id="28034"/>
    <lineage>
        <taxon>Bacteria</taxon>
        <taxon>Bacillati</taxon>
        <taxon>Bacillota</taxon>
        <taxon>Clostridia</taxon>
        <taxon>Eubacteriales</taxon>
        <taxon>Clostridiales Family XVII. Incertae Sedis</taxon>
        <taxon>Sulfobacillus</taxon>
    </lineage>
</organism>
<comment type="caution">
    <text evidence="1">The sequence shown here is derived from an EMBL/GenBank/DDBJ whole genome shotgun (WGS) entry which is preliminary data.</text>
</comment>
<protein>
    <submittedName>
        <fullName evidence="1">Uncharacterized protein</fullName>
    </submittedName>
</protein>
<reference evidence="1 2" key="1">
    <citation type="journal article" date="2014" name="BMC Genomics">
        <title>Comparison of environmental and isolate Sulfobacillus genomes reveals diverse carbon, sulfur, nitrogen, and hydrogen metabolisms.</title>
        <authorList>
            <person name="Justice N.B."/>
            <person name="Norman A."/>
            <person name="Brown C.T."/>
            <person name="Singh A."/>
            <person name="Thomas B.C."/>
            <person name="Banfield J.F."/>
        </authorList>
    </citation>
    <scope>NUCLEOTIDE SEQUENCE [LARGE SCALE GENOMIC DNA]</scope>
    <source>
        <strain evidence="1">AMDSBA5</strain>
    </source>
</reference>
<gene>
    <name evidence="1" type="ORF">C7B47_12325</name>
</gene>
<name>A0A2T2WT64_SULTH</name>
<dbReference type="Proteomes" id="UP000242705">
    <property type="component" value="Unassembled WGS sequence"/>
</dbReference>
<accession>A0A2T2WT64</accession>
<sequence>MPASEPQYNAALDRLDIQNISITWDNKPVVGNTLNMTMIELPIEWAVIAATLKALPPAKGQ</sequence>
<dbReference type="EMBL" id="PXYX01000030">
    <property type="protein sequence ID" value="PSR25434.1"/>
    <property type="molecule type" value="Genomic_DNA"/>
</dbReference>
<evidence type="ECO:0000313" key="2">
    <source>
        <dbReference type="Proteomes" id="UP000242705"/>
    </source>
</evidence>
<evidence type="ECO:0000313" key="1">
    <source>
        <dbReference type="EMBL" id="PSR25434.1"/>
    </source>
</evidence>
<dbReference type="AlphaFoldDB" id="A0A2T2WT64"/>
<proteinExistence type="predicted"/>